<reference evidence="2 3" key="1">
    <citation type="submission" date="2022-06" db="EMBL/GenBank/DDBJ databases">
        <title>Genomic Encyclopedia of Archaeal and Bacterial Type Strains, Phase II (KMG-II): from individual species to whole genera.</title>
        <authorList>
            <person name="Goeker M."/>
        </authorList>
    </citation>
    <scope>NUCLEOTIDE SEQUENCE [LARGE SCALE GENOMIC DNA]</scope>
    <source>
        <strain evidence="2 3">DSM 45037</strain>
    </source>
</reference>
<dbReference type="RefSeq" id="WP_253652963.1">
    <property type="nucleotide sequence ID" value="NZ_BAAAOE010000004.1"/>
</dbReference>
<comment type="caution">
    <text evidence="2">The sequence shown here is derived from an EMBL/GenBank/DDBJ whole genome shotgun (WGS) entry which is preliminary data.</text>
</comment>
<keyword evidence="3" id="KW-1185">Reference proteome</keyword>
<dbReference type="EMBL" id="JAMTCG010000001">
    <property type="protein sequence ID" value="MCP2159392.1"/>
    <property type="molecule type" value="Genomic_DNA"/>
</dbReference>
<evidence type="ECO:0000313" key="3">
    <source>
        <dbReference type="Proteomes" id="UP001205740"/>
    </source>
</evidence>
<gene>
    <name evidence="2" type="ORF">LX12_000556</name>
</gene>
<proteinExistence type="predicted"/>
<dbReference type="Proteomes" id="UP001205740">
    <property type="component" value="Unassembled WGS sequence"/>
</dbReference>
<evidence type="ECO:0000313" key="2">
    <source>
        <dbReference type="EMBL" id="MCP2159392.1"/>
    </source>
</evidence>
<feature type="compositionally biased region" description="Acidic residues" evidence="1">
    <location>
        <begin position="23"/>
        <end position="33"/>
    </location>
</feature>
<accession>A0ABT1GWM5</accession>
<feature type="compositionally biased region" description="Basic and acidic residues" evidence="1">
    <location>
        <begin position="1"/>
        <end position="22"/>
    </location>
</feature>
<evidence type="ECO:0000256" key="1">
    <source>
        <dbReference type="SAM" id="MobiDB-lite"/>
    </source>
</evidence>
<protein>
    <submittedName>
        <fullName evidence="2">Uncharacterized protein</fullName>
    </submittedName>
</protein>
<sequence>MSDEQARGDSDDVYEEPVRDQASDSDSDPDADPDMLTSGERGQNSDQAEGDDDPAETGSQS</sequence>
<name>A0ABT1GWM5_9NOCA</name>
<organism evidence="2 3">
    <name type="scientific">Williamsia serinedens</name>
    <dbReference type="NCBI Taxonomy" id="391736"/>
    <lineage>
        <taxon>Bacteria</taxon>
        <taxon>Bacillati</taxon>
        <taxon>Actinomycetota</taxon>
        <taxon>Actinomycetes</taxon>
        <taxon>Mycobacteriales</taxon>
        <taxon>Nocardiaceae</taxon>
        <taxon>Williamsia</taxon>
    </lineage>
</organism>
<feature type="region of interest" description="Disordered" evidence="1">
    <location>
        <begin position="1"/>
        <end position="61"/>
    </location>
</feature>